<dbReference type="EMBL" id="QNSE01000015">
    <property type="protein sequence ID" value="RBP79104.1"/>
    <property type="molecule type" value="Genomic_DNA"/>
</dbReference>
<dbReference type="RefSeq" id="WP_113918127.1">
    <property type="nucleotide sequence ID" value="NZ_QNSE01000015.1"/>
</dbReference>
<keyword evidence="1" id="KW-0812">Transmembrane</keyword>
<feature type="transmembrane region" description="Helical" evidence="1">
    <location>
        <begin position="89"/>
        <end position="116"/>
    </location>
</feature>
<protein>
    <recommendedName>
        <fullName evidence="4">DUF4386 family protein</fullName>
    </recommendedName>
</protein>
<feature type="transmembrane region" description="Helical" evidence="1">
    <location>
        <begin position="194"/>
        <end position="212"/>
    </location>
</feature>
<feature type="transmembrane region" description="Helical" evidence="1">
    <location>
        <begin position="168"/>
        <end position="188"/>
    </location>
</feature>
<proteinExistence type="predicted"/>
<evidence type="ECO:0000313" key="3">
    <source>
        <dbReference type="Proteomes" id="UP000252792"/>
    </source>
</evidence>
<feature type="transmembrane region" description="Helical" evidence="1">
    <location>
        <begin position="54"/>
        <end position="77"/>
    </location>
</feature>
<comment type="caution">
    <text evidence="2">The sequence shown here is derived from an EMBL/GenBank/DDBJ whole genome shotgun (WGS) entry which is preliminary data.</text>
</comment>
<reference evidence="2 3" key="1">
    <citation type="submission" date="2018-06" db="EMBL/GenBank/DDBJ databases">
        <title>Genomic Encyclopedia of Type Strains, Phase III (KMG-III): the genomes of soil and plant-associated and newly described type strains.</title>
        <authorList>
            <person name="Whitman W."/>
        </authorList>
    </citation>
    <scope>NUCLEOTIDE SEQUENCE [LARGE SCALE GENOMIC DNA]</scope>
    <source>
        <strain evidence="2 3">CECT 7377</strain>
    </source>
</reference>
<organism evidence="2 3">
    <name type="scientific">Marinomonas rhizomae</name>
    <dbReference type="NCBI Taxonomy" id="491948"/>
    <lineage>
        <taxon>Bacteria</taxon>
        <taxon>Pseudomonadati</taxon>
        <taxon>Pseudomonadota</taxon>
        <taxon>Gammaproteobacteria</taxon>
        <taxon>Oceanospirillales</taxon>
        <taxon>Oceanospirillaceae</taxon>
        <taxon>Marinomonas</taxon>
    </lineage>
</organism>
<keyword evidence="3" id="KW-1185">Reference proteome</keyword>
<evidence type="ECO:0000256" key="1">
    <source>
        <dbReference type="SAM" id="Phobius"/>
    </source>
</evidence>
<dbReference type="AlphaFoldDB" id="A0A366IYM0"/>
<feature type="transmembrane region" description="Helical" evidence="1">
    <location>
        <begin position="136"/>
        <end position="161"/>
    </location>
</feature>
<sequence length="221" mass="24298">MKNNLLTGTTSWIAGLSFLVGMIVYVALLSYVSYGDTAQAVLPQLEFIASYSTLLYVWYFVIYILFGLALIGFQISIKTHLVTGFFRSFALILGYLWAGITIVTGMLANVGTHMLLELMGQHQELAISQWYNLQMLINGMGGGNEIVGGLWLIAMGLSLNIHCSLTPLLRSIALVFGCVGVLTAAPMLEYLGGIFGVGCMLWFFVMGSYKLVKYKREIAYA</sequence>
<dbReference type="Proteomes" id="UP000252792">
    <property type="component" value="Unassembled WGS sequence"/>
</dbReference>
<dbReference type="OrthoDB" id="1162205at2"/>
<keyword evidence="1" id="KW-1133">Transmembrane helix</keyword>
<evidence type="ECO:0000313" key="2">
    <source>
        <dbReference type="EMBL" id="RBP79104.1"/>
    </source>
</evidence>
<evidence type="ECO:0008006" key="4">
    <source>
        <dbReference type="Google" id="ProtNLM"/>
    </source>
</evidence>
<name>A0A366IYM0_9GAMM</name>
<feature type="transmembrane region" description="Helical" evidence="1">
    <location>
        <begin position="12"/>
        <end position="34"/>
    </location>
</feature>
<accession>A0A366IYM0</accession>
<gene>
    <name evidence="2" type="ORF">DFP80_11537</name>
</gene>
<keyword evidence="1" id="KW-0472">Membrane</keyword>